<keyword evidence="11" id="KW-1185">Reference proteome</keyword>
<organism evidence="10 11">
    <name type="scientific">Kushneria phosphatilytica</name>
    <dbReference type="NCBI Taxonomy" id="657387"/>
    <lineage>
        <taxon>Bacteria</taxon>
        <taxon>Pseudomonadati</taxon>
        <taxon>Pseudomonadota</taxon>
        <taxon>Gammaproteobacteria</taxon>
        <taxon>Oceanospirillales</taxon>
        <taxon>Halomonadaceae</taxon>
        <taxon>Kushneria</taxon>
    </lineage>
</organism>
<evidence type="ECO:0000256" key="1">
    <source>
        <dbReference type="ARBA" id="ARBA00001033"/>
    </source>
</evidence>
<keyword evidence="5 9" id="KW-0378">Hydrolase</keyword>
<evidence type="ECO:0000256" key="5">
    <source>
        <dbReference type="ARBA" id="ARBA00022801"/>
    </source>
</evidence>
<reference evidence="10 11" key="1">
    <citation type="submission" date="2019-08" db="EMBL/GenBank/DDBJ databases">
        <title>Complete genome sequence of Kushneria sp. YCWA18, a halophilic phosphate-solubilizing bacterium isolated from Daqiao saltern in China.</title>
        <authorList>
            <person name="Du G.-X."/>
            <person name="Qu L.-Y."/>
        </authorList>
    </citation>
    <scope>NUCLEOTIDE SEQUENCE [LARGE SCALE GENOMIC DNA]</scope>
    <source>
        <strain evidence="10 11">YCWA18</strain>
    </source>
</reference>
<dbReference type="PANTHER" id="PTHR20854">
    <property type="entry name" value="INOSITOL MONOPHOSPHATASE"/>
    <property type="match status" value="1"/>
</dbReference>
<feature type="binding site" evidence="8">
    <location>
        <position position="87"/>
    </location>
    <ligand>
        <name>Mg(2+)</name>
        <dbReference type="ChEBI" id="CHEBI:18420"/>
        <label>1</label>
        <note>catalytic</note>
    </ligand>
</feature>
<feature type="binding site" evidence="8">
    <location>
        <position position="89"/>
    </location>
    <ligand>
        <name>Mg(2+)</name>
        <dbReference type="ChEBI" id="CHEBI:18420"/>
        <label>1</label>
        <note>catalytic</note>
    </ligand>
</feature>
<comment type="cofactor">
    <cofactor evidence="2 8 9">
        <name>Mg(2+)</name>
        <dbReference type="ChEBI" id="CHEBI:18420"/>
    </cofactor>
</comment>
<keyword evidence="7 8" id="KW-0460">Magnesium</keyword>
<dbReference type="GO" id="GO:0046872">
    <property type="term" value="F:metal ion binding"/>
    <property type="evidence" value="ECO:0007669"/>
    <property type="project" value="UniProtKB-KW"/>
</dbReference>
<dbReference type="InterPro" id="IPR033942">
    <property type="entry name" value="IMPase"/>
</dbReference>
<dbReference type="Proteomes" id="UP000322553">
    <property type="component" value="Chromosome"/>
</dbReference>
<comment type="catalytic activity">
    <reaction evidence="1 9">
        <text>a myo-inositol phosphate + H2O = myo-inositol + phosphate</text>
        <dbReference type="Rhea" id="RHEA:24056"/>
        <dbReference type="ChEBI" id="CHEBI:15377"/>
        <dbReference type="ChEBI" id="CHEBI:17268"/>
        <dbReference type="ChEBI" id="CHEBI:43474"/>
        <dbReference type="ChEBI" id="CHEBI:84139"/>
        <dbReference type="EC" id="3.1.3.25"/>
    </reaction>
</comment>
<comment type="similarity">
    <text evidence="3 9">Belongs to the inositol monophosphatase superfamily.</text>
</comment>
<evidence type="ECO:0000256" key="2">
    <source>
        <dbReference type="ARBA" id="ARBA00001946"/>
    </source>
</evidence>
<keyword evidence="4 8" id="KW-0479">Metal-binding</keyword>
<dbReference type="GO" id="GO:0008934">
    <property type="term" value="F:inositol monophosphate 1-phosphatase activity"/>
    <property type="evidence" value="ECO:0007669"/>
    <property type="project" value="InterPro"/>
</dbReference>
<keyword evidence="6" id="KW-0804">Transcription</keyword>
<evidence type="ECO:0000313" key="10">
    <source>
        <dbReference type="EMBL" id="QEL11154.1"/>
    </source>
</evidence>
<evidence type="ECO:0000313" key="11">
    <source>
        <dbReference type="Proteomes" id="UP000322553"/>
    </source>
</evidence>
<dbReference type="GO" id="GO:0006020">
    <property type="term" value="P:inositol metabolic process"/>
    <property type="evidence" value="ECO:0007669"/>
    <property type="project" value="TreeGrafter"/>
</dbReference>
<protein>
    <recommendedName>
        <fullName evidence="9">Inositol-1-monophosphatase</fullName>
        <ecNumber evidence="9">3.1.3.25</ecNumber>
    </recommendedName>
</protein>
<dbReference type="AlphaFoldDB" id="A0A1S1NRV4"/>
<dbReference type="InterPro" id="IPR020550">
    <property type="entry name" value="Inositol_monophosphatase_CS"/>
</dbReference>
<dbReference type="PROSITE" id="PS00629">
    <property type="entry name" value="IMP_1"/>
    <property type="match status" value="1"/>
</dbReference>
<dbReference type="PROSITE" id="PS00630">
    <property type="entry name" value="IMP_2"/>
    <property type="match status" value="1"/>
</dbReference>
<evidence type="ECO:0000256" key="4">
    <source>
        <dbReference type="ARBA" id="ARBA00022723"/>
    </source>
</evidence>
<evidence type="ECO:0000256" key="7">
    <source>
        <dbReference type="ARBA" id="ARBA00022842"/>
    </source>
</evidence>
<dbReference type="STRING" id="657387.BH688_04660"/>
<gene>
    <name evidence="10" type="ORF">FY550_08410</name>
</gene>
<feature type="binding site" evidence="8">
    <location>
        <position position="90"/>
    </location>
    <ligand>
        <name>Mg(2+)</name>
        <dbReference type="ChEBI" id="CHEBI:18420"/>
        <label>2</label>
    </ligand>
</feature>
<dbReference type="PANTHER" id="PTHR20854:SF4">
    <property type="entry name" value="INOSITOL-1-MONOPHOSPHATASE-RELATED"/>
    <property type="match status" value="1"/>
</dbReference>
<dbReference type="Gene3D" id="3.40.190.80">
    <property type="match status" value="1"/>
</dbReference>
<dbReference type="InterPro" id="IPR000760">
    <property type="entry name" value="Inositol_monophosphatase-like"/>
</dbReference>
<dbReference type="Gene3D" id="3.30.540.10">
    <property type="entry name" value="Fructose-1,6-Bisphosphatase, subunit A, domain 1"/>
    <property type="match status" value="1"/>
</dbReference>
<dbReference type="KEGG" id="kuy:FY550_08410"/>
<keyword evidence="6" id="KW-0889">Transcription antitermination</keyword>
<keyword evidence="6" id="KW-0805">Transcription regulation</keyword>
<dbReference type="EMBL" id="CP043420">
    <property type="protein sequence ID" value="QEL11154.1"/>
    <property type="molecule type" value="Genomic_DNA"/>
</dbReference>
<proteinExistence type="inferred from homology"/>
<dbReference type="GO" id="GO:0007165">
    <property type="term" value="P:signal transduction"/>
    <property type="evidence" value="ECO:0007669"/>
    <property type="project" value="TreeGrafter"/>
</dbReference>
<evidence type="ECO:0000256" key="3">
    <source>
        <dbReference type="ARBA" id="ARBA00009759"/>
    </source>
</evidence>
<dbReference type="RefSeq" id="WP_070977506.1">
    <property type="nucleotide sequence ID" value="NZ_CP043420.1"/>
</dbReference>
<dbReference type="OrthoDB" id="9785695at2"/>
<dbReference type="EC" id="3.1.3.25" evidence="9"/>
<evidence type="ECO:0000256" key="8">
    <source>
        <dbReference type="PIRSR" id="PIRSR600760-2"/>
    </source>
</evidence>
<dbReference type="GO" id="GO:0031564">
    <property type="term" value="P:transcription antitermination"/>
    <property type="evidence" value="ECO:0007669"/>
    <property type="project" value="UniProtKB-KW"/>
</dbReference>
<dbReference type="CDD" id="cd01639">
    <property type="entry name" value="IMPase"/>
    <property type="match status" value="1"/>
</dbReference>
<dbReference type="SUPFAM" id="SSF56655">
    <property type="entry name" value="Carbohydrate phosphatase"/>
    <property type="match status" value="1"/>
</dbReference>
<feature type="binding site" evidence="8">
    <location>
        <position position="68"/>
    </location>
    <ligand>
        <name>Mg(2+)</name>
        <dbReference type="ChEBI" id="CHEBI:18420"/>
        <label>1</label>
        <note>catalytic</note>
    </ligand>
</feature>
<dbReference type="InterPro" id="IPR020583">
    <property type="entry name" value="Inositol_monoP_metal-BS"/>
</dbReference>
<accession>A0A1S1NRV4</accession>
<feature type="binding site" evidence="8">
    <location>
        <position position="213"/>
    </location>
    <ligand>
        <name>Mg(2+)</name>
        <dbReference type="ChEBI" id="CHEBI:18420"/>
        <label>1</label>
        <note>catalytic</note>
    </ligand>
</feature>
<dbReference type="PRINTS" id="PR00377">
    <property type="entry name" value="IMPHPHTASES"/>
</dbReference>
<name>A0A1S1NRV4_9GAMM</name>
<evidence type="ECO:0000256" key="9">
    <source>
        <dbReference type="RuleBase" id="RU364068"/>
    </source>
</evidence>
<sequence length="272" mass="29869">MDLEARLEKAVTIAREAGKRIQKAREQASFGRDYKHGNELVTDADIATDQYISDQLEQLFPGEPRLTEELSPGRESLTDEGPLWVVDPIDGTVNFAHGHVHVAVSIAWVEDGHIRIGVVHAPFMNETFTAIRGQGAWLNGTAIQCSDTRKLPEALVATGFPYDRDARTPLVRRLHAVLLNCRDIRRNGAAALDLCHVGCGRLDAYYESSSPWDFAAGRLVAAEAGARISNVYPCPDGIPLELYGENLVAAAPALHDPLRQLIERADNGRVEE</sequence>
<dbReference type="Pfam" id="PF00459">
    <property type="entry name" value="Inositol_P"/>
    <property type="match status" value="1"/>
</dbReference>
<dbReference type="GO" id="GO:0046854">
    <property type="term" value="P:phosphatidylinositol phosphate biosynthetic process"/>
    <property type="evidence" value="ECO:0007669"/>
    <property type="project" value="InterPro"/>
</dbReference>
<evidence type="ECO:0000256" key="6">
    <source>
        <dbReference type="ARBA" id="ARBA00022814"/>
    </source>
</evidence>